<evidence type="ECO:0000313" key="17">
    <source>
        <dbReference type="Proteomes" id="UP000633263"/>
    </source>
</evidence>
<evidence type="ECO:0000259" key="15">
    <source>
        <dbReference type="PROSITE" id="PS51918"/>
    </source>
</evidence>
<keyword evidence="12 14" id="KW-0627">Porphyrin biosynthesis</keyword>
<comment type="pathway">
    <text evidence="2 14">Porphyrin-containing compound metabolism; protoporphyrin-IX biosynthesis; protoporphyrinogen-IX from coproporphyrinogen-III (AdoMet route): step 1/1.</text>
</comment>
<dbReference type="SMART" id="SM00729">
    <property type="entry name" value="Elp3"/>
    <property type="match status" value="1"/>
</dbReference>
<evidence type="ECO:0000256" key="7">
    <source>
        <dbReference type="ARBA" id="ARBA00022691"/>
    </source>
</evidence>
<dbReference type="NCBIfam" id="TIGR00538">
    <property type="entry name" value="hemN"/>
    <property type="match status" value="1"/>
</dbReference>
<dbReference type="Gene3D" id="3.30.750.200">
    <property type="match status" value="1"/>
</dbReference>
<dbReference type="SUPFAM" id="SSF102114">
    <property type="entry name" value="Radical SAM enzymes"/>
    <property type="match status" value="1"/>
</dbReference>
<sequence>MSDPVTWDAGLVSRYDHAGPLYRAYPGPAQYRDAISPRDLGAALENCGRLERPLSLYIHIPFCASACHHCSRTRLITRDRSRVQSYLAALYQEMELVSSHLQGRSSVERLHLGGGTPTLLDHGELAELMGRLRRHFRLRADDNAVYSVSIDPREADWSTLGQLRELGFNHLHLEVPDLDQRVLLAVNRRQNPDQTRTMMDAARALAYRSVSMDLLYGLPGQTSASFARTLDQAVAMKPDRLSLHRYLHRPERHAPQRHIRAAELPGRDECLSIFGSALHRLQQADYRFIGMGQFAMPDDSLSLAREAGMLIYGLQGYVAGVECDLIGLGASAISRVGGVCWRNDRDVERYRRKLSYPRLAADQGRVLTTDDRLRRVVIQQLLCRLRLDYRDIEQRFGIDFQIYFADCQAALRQMDQDGLIRLAAQGIEVLPAGWPLVARVCSVFDAYLPVGAQPVHAQII</sequence>
<dbReference type="PANTHER" id="PTHR13932:SF6">
    <property type="entry name" value="OXYGEN-INDEPENDENT COPROPORPHYRINOGEN III OXIDASE"/>
    <property type="match status" value="1"/>
</dbReference>
<comment type="catalytic activity">
    <reaction evidence="13 14">
        <text>coproporphyrinogen III + 2 S-adenosyl-L-methionine = protoporphyrinogen IX + 2 5'-deoxyadenosine + 2 L-methionine + 2 CO2</text>
        <dbReference type="Rhea" id="RHEA:15425"/>
        <dbReference type="ChEBI" id="CHEBI:16526"/>
        <dbReference type="ChEBI" id="CHEBI:17319"/>
        <dbReference type="ChEBI" id="CHEBI:57307"/>
        <dbReference type="ChEBI" id="CHEBI:57309"/>
        <dbReference type="ChEBI" id="CHEBI:57844"/>
        <dbReference type="ChEBI" id="CHEBI:59789"/>
        <dbReference type="EC" id="1.3.98.3"/>
    </reaction>
</comment>
<evidence type="ECO:0000313" key="16">
    <source>
        <dbReference type="EMBL" id="GGI93318.1"/>
    </source>
</evidence>
<dbReference type="PANTHER" id="PTHR13932">
    <property type="entry name" value="COPROPORPHYRINIGEN III OXIDASE"/>
    <property type="match status" value="1"/>
</dbReference>
<dbReference type="InterPro" id="IPR034505">
    <property type="entry name" value="Coproporphyrinogen-III_oxidase"/>
</dbReference>
<evidence type="ECO:0000256" key="5">
    <source>
        <dbReference type="ARBA" id="ARBA00022485"/>
    </source>
</evidence>
<comment type="similarity">
    <text evidence="3 14">Belongs to the anaerobic coproporphyrinogen-III oxidase family.</text>
</comment>
<protein>
    <recommendedName>
        <fullName evidence="14">Coproporphyrinogen-III oxidase</fullName>
        <ecNumber evidence="14">1.3.98.3</ecNumber>
    </recommendedName>
</protein>
<keyword evidence="6 14" id="KW-0963">Cytoplasm</keyword>
<dbReference type="Pfam" id="PF06969">
    <property type="entry name" value="HemN_C"/>
    <property type="match status" value="1"/>
</dbReference>
<evidence type="ECO:0000256" key="1">
    <source>
        <dbReference type="ARBA" id="ARBA00004496"/>
    </source>
</evidence>
<dbReference type="InterPro" id="IPR058240">
    <property type="entry name" value="rSAM_sf"/>
</dbReference>
<evidence type="ECO:0000256" key="10">
    <source>
        <dbReference type="ARBA" id="ARBA00023004"/>
    </source>
</evidence>
<evidence type="ECO:0000256" key="11">
    <source>
        <dbReference type="ARBA" id="ARBA00023014"/>
    </source>
</evidence>
<dbReference type="SFLD" id="SFLDG01065">
    <property type="entry name" value="anaerobic_coproporphyrinogen-I"/>
    <property type="match status" value="1"/>
</dbReference>
<evidence type="ECO:0000256" key="2">
    <source>
        <dbReference type="ARBA" id="ARBA00004785"/>
    </source>
</evidence>
<keyword evidence="9 14" id="KW-0560">Oxidoreductase</keyword>
<keyword evidence="7 14" id="KW-0949">S-adenosyl-L-methionine</keyword>
<dbReference type="Pfam" id="PF04055">
    <property type="entry name" value="Radical_SAM"/>
    <property type="match status" value="1"/>
</dbReference>
<evidence type="ECO:0000256" key="3">
    <source>
        <dbReference type="ARBA" id="ARBA00005493"/>
    </source>
</evidence>
<dbReference type="InterPro" id="IPR010723">
    <property type="entry name" value="HemN_C"/>
</dbReference>
<dbReference type="EMBL" id="BMNN01000001">
    <property type="protein sequence ID" value="GGI93318.1"/>
    <property type="molecule type" value="Genomic_DNA"/>
</dbReference>
<evidence type="ECO:0000256" key="8">
    <source>
        <dbReference type="ARBA" id="ARBA00022723"/>
    </source>
</evidence>
<accession>A0ABQ2CL39</accession>
<dbReference type="InterPro" id="IPR006638">
    <property type="entry name" value="Elp3/MiaA/NifB-like_rSAM"/>
</dbReference>
<name>A0ABQ2CL39_9GAMM</name>
<keyword evidence="8 14" id="KW-0479">Metal-binding</keyword>
<evidence type="ECO:0000256" key="9">
    <source>
        <dbReference type="ARBA" id="ARBA00023002"/>
    </source>
</evidence>
<dbReference type="SFLD" id="SFLDS00029">
    <property type="entry name" value="Radical_SAM"/>
    <property type="match status" value="1"/>
</dbReference>
<evidence type="ECO:0000256" key="4">
    <source>
        <dbReference type="ARBA" id="ARBA00011245"/>
    </source>
</evidence>
<dbReference type="RefSeq" id="WP_188635203.1">
    <property type="nucleotide sequence ID" value="NZ_BMNN01000001.1"/>
</dbReference>
<evidence type="ECO:0000256" key="12">
    <source>
        <dbReference type="ARBA" id="ARBA00023244"/>
    </source>
</evidence>
<feature type="domain" description="Radical SAM core" evidence="15">
    <location>
        <begin position="48"/>
        <end position="280"/>
    </location>
</feature>
<reference evidence="17" key="1">
    <citation type="journal article" date="2019" name="Int. J. Syst. Evol. Microbiol.">
        <title>The Global Catalogue of Microorganisms (GCM) 10K type strain sequencing project: providing services to taxonomists for standard genome sequencing and annotation.</title>
        <authorList>
            <consortium name="The Broad Institute Genomics Platform"/>
            <consortium name="The Broad Institute Genome Sequencing Center for Infectious Disease"/>
            <person name="Wu L."/>
            <person name="Ma J."/>
        </authorList>
    </citation>
    <scope>NUCLEOTIDE SEQUENCE [LARGE SCALE GENOMIC DNA]</scope>
    <source>
        <strain evidence="17">JCM 11590</strain>
    </source>
</reference>
<dbReference type="PROSITE" id="PS51918">
    <property type="entry name" value="RADICAL_SAM"/>
    <property type="match status" value="1"/>
</dbReference>
<proteinExistence type="inferred from homology"/>
<dbReference type="Gene3D" id="1.10.10.920">
    <property type="match status" value="1"/>
</dbReference>
<keyword evidence="11 14" id="KW-0411">Iron-sulfur</keyword>
<organism evidence="16 17">
    <name type="scientific">Halopseudomonas pertucinogena</name>
    <dbReference type="NCBI Taxonomy" id="86175"/>
    <lineage>
        <taxon>Bacteria</taxon>
        <taxon>Pseudomonadati</taxon>
        <taxon>Pseudomonadota</taxon>
        <taxon>Gammaproteobacteria</taxon>
        <taxon>Pseudomonadales</taxon>
        <taxon>Pseudomonadaceae</taxon>
        <taxon>Halopseudomonas</taxon>
    </lineage>
</organism>
<evidence type="ECO:0000256" key="6">
    <source>
        <dbReference type="ARBA" id="ARBA00022490"/>
    </source>
</evidence>
<dbReference type="Proteomes" id="UP000633263">
    <property type="component" value="Unassembled WGS sequence"/>
</dbReference>
<comment type="subcellular location">
    <subcellularLocation>
        <location evidence="1 14">Cytoplasm</location>
    </subcellularLocation>
</comment>
<keyword evidence="10 14" id="KW-0408">Iron</keyword>
<dbReference type="EC" id="1.3.98.3" evidence="14"/>
<dbReference type="PIRSF" id="PIRSF000167">
    <property type="entry name" value="HemN"/>
    <property type="match status" value="1"/>
</dbReference>
<keyword evidence="17" id="KW-1185">Reference proteome</keyword>
<dbReference type="CDD" id="cd01335">
    <property type="entry name" value="Radical_SAM"/>
    <property type="match status" value="1"/>
</dbReference>
<evidence type="ECO:0000256" key="14">
    <source>
        <dbReference type="PIRNR" id="PIRNR000167"/>
    </source>
</evidence>
<comment type="subunit">
    <text evidence="4">Monomer.</text>
</comment>
<gene>
    <name evidence="16" type="primary">hemN</name>
    <name evidence="16" type="ORF">GCM10009083_07220</name>
</gene>
<dbReference type="InterPro" id="IPR007197">
    <property type="entry name" value="rSAM"/>
</dbReference>
<dbReference type="InterPro" id="IPR004558">
    <property type="entry name" value="Coprogen_oxidase_HemN"/>
</dbReference>
<comment type="cofactor">
    <cofactor evidence="14">
        <name>[4Fe-4S] cluster</name>
        <dbReference type="ChEBI" id="CHEBI:49883"/>
    </cofactor>
    <text evidence="14">Binds 1 [4Fe-4S] cluster. The cluster is coordinated with 3 cysteines and an exchangeable S-adenosyl-L-methionine.</text>
</comment>
<evidence type="ECO:0000256" key="13">
    <source>
        <dbReference type="ARBA" id="ARBA00048321"/>
    </source>
</evidence>
<comment type="caution">
    <text evidence="16">The sequence shown here is derived from an EMBL/GenBank/DDBJ whole genome shotgun (WGS) entry which is preliminary data.</text>
</comment>
<keyword evidence="5 14" id="KW-0004">4Fe-4S</keyword>